<accession>A0A3A8K6Y2</accession>
<gene>
    <name evidence="1" type="ORF">D7X32_14550</name>
</gene>
<comment type="caution">
    <text evidence="1">The sequence shown here is derived from an EMBL/GenBank/DDBJ whole genome shotgun (WGS) entry which is preliminary data.</text>
</comment>
<proteinExistence type="predicted"/>
<sequence>MSSILSTLPTLYQDLLPAFFRKEAPTEEKATCSNCAMSRASAQATVDSVDGVDHLFRPDTKCCTYQPRLPNYLVGALLSDDSPQMAEGRRRVEAKIDSRIGVSPQWVKPPAKFNHLYKNAHHFFGRASSLRCPYYALESGGCTIWAYRESVCSTFFCKYVAGRDGQRFWMSLKTYLTLAEYQLSRHALLQLMPEFFLDGRDKAEVATAPLSVEDLDDAAPPAKAYAALWKGYAGMEKDFYRACYDAVRAVSRDGLERMLGLDGIIEEKVLEKLHTQATAPTLPRVLRFNPDATVKWLQDGSVALGSYSEYDAVALPGEAYALLVEFTGQKPVEAVRQHLRDHKQADLDPDILLELHRHRILIEP</sequence>
<evidence type="ECO:0000313" key="1">
    <source>
        <dbReference type="EMBL" id="RKH03276.1"/>
    </source>
</evidence>
<evidence type="ECO:0000313" key="2">
    <source>
        <dbReference type="Proteomes" id="UP000268313"/>
    </source>
</evidence>
<organism evidence="1 2">
    <name type="scientific">Corallococcus carmarthensis</name>
    <dbReference type="NCBI Taxonomy" id="2316728"/>
    <lineage>
        <taxon>Bacteria</taxon>
        <taxon>Pseudomonadati</taxon>
        <taxon>Myxococcota</taxon>
        <taxon>Myxococcia</taxon>
        <taxon>Myxococcales</taxon>
        <taxon>Cystobacterineae</taxon>
        <taxon>Myxococcaceae</taxon>
        <taxon>Corallococcus</taxon>
    </lineage>
</organism>
<dbReference type="OrthoDB" id="5379407at2"/>
<protein>
    <submittedName>
        <fullName evidence="1">Uncharacterized protein</fullName>
    </submittedName>
</protein>
<dbReference type="RefSeq" id="WP_120603140.1">
    <property type="nucleotide sequence ID" value="NZ_RAWE01000043.1"/>
</dbReference>
<keyword evidence="2" id="KW-1185">Reference proteome</keyword>
<name>A0A3A8K6Y2_9BACT</name>
<dbReference type="EMBL" id="RAWE01000043">
    <property type="protein sequence ID" value="RKH03276.1"/>
    <property type="molecule type" value="Genomic_DNA"/>
</dbReference>
<reference evidence="2" key="1">
    <citation type="submission" date="2018-09" db="EMBL/GenBank/DDBJ databases">
        <authorList>
            <person name="Livingstone P.G."/>
            <person name="Whitworth D.E."/>
        </authorList>
    </citation>
    <scope>NUCLEOTIDE SEQUENCE [LARGE SCALE GENOMIC DNA]</scope>
    <source>
        <strain evidence="2">CA043D</strain>
    </source>
</reference>
<dbReference type="Proteomes" id="UP000268313">
    <property type="component" value="Unassembled WGS sequence"/>
</dbReference>
<dbReference type="AlphaFoldDB" id="A0A3A8K6Y2"/>